<sequence length="256" mass="27603">MRLAALTVSLGLLAQTALADVDRLINAMGVPQLVEAFVAEGRDAGTSIDDAFLNGQGGAVWADTVARLYDPQRMESELRLVMAEELDPAIAEQALLFFDSALGERIITLEVEARRAFMDDSVEEAAKSAQSASGEMVTDYLLTRNLIERNTDVAVAAQAAFLDGMADASGLSGDPPDMERLRARVLIDTESWLRGYNALVQSALSEDDIAIYTAFWETEVGAQVDDALFLAFGQSYTTLSYALGQAAGRLLPQNEL</sequence>
<dbReference type="EMBL" id="CP019312">
    <property type="protein sequence ID" value="APX11501.1"/>
    <property type="molecule type" value="Genomic_DNA"/>
</dbReference>
<keyword evidence="1" id="KW-0732">Signal</keyword>
<protein>
    <submittedName>
        <fullName evidence="2">Uncharacterized protein</fullName>
    </submittedName>
</protein>
<reference evidence="2 3" key="1">
    <citation type="submission" date="2017-01" db="EMBL/GenBank/DDBJ databases">
        <title>Complete genome of Tateyamaria omphalii DOK1-4 isolated from seawater in Dokdo.</title>
        <authorList>
            <person name="Kim J.H."/>
            <person name="Chi W.-J."/>
        </authorList>
    </citation>
    <scope>NUCLEOTIDE SEQUENCE [LARGE SCALE GENOMIC DNA]</scope>
    <source>
        <strain evidence="2 3">DOK1-4</strain>
    </source>
</reference>
<evidence type="ECO:0000313" key="3">
    <source>
        <dbReference type="Proteomes" id="UP000186336"/>
    </source>
</evidence>
<organism evidence="2 3">
    <name type="scientific">Tateyamaria omphalii</name>
    <dbReference type="NCBI Taxonomy" id="299262"/>
    <lineage>
        <taxon>Bacteria</taxon>
        <taxon>Pseudomonadati</taxon>
        <taxon>Pseudomonadota</taxon>
        <taxon>Alphaproteobacteria</taxon>
        <taxon>Rhodobacterales</taxon>
        <taxon>Roseobacteraceae</taxon>
        <taxon>Tateyamaria</taxon>
    </lineage>
</organism>
<evidence type="ECO:0000313" key="2">
    <source>
        <dbReference type="EMBL" id="APX11501.1"/>
    </source>
</evidence>
<dbReference type="RefSeq" id="WP_076627363.1">
    <property type="nucleotide sequence ID" value="NZ_CP019312.1"/>
</dbReference>
<dbReference type="STRING" id="299262.BWR18_07255"/>
<accession>A0A1P8MTZ2</accession>
<proteinExistence type="predicted"/>
<dbReference type="Proteomes" id="UP000186336">
    <property type="component" value="Chromosome"/>
</dbReference>
<keyword evidence="3" id="KW-1185">Reference proteome</keyword>
<name>A0A1P8MTZ2_9RHOB</name>
<dbReference type="OrthoDB" id="7841298at2"/>
<dbReference type="AlphaFoldDB" id="A0A1P8MTZ2"/>
<dbReference type="KEGG" id="tom:BWR18_07255"/>
<gene>
    <name evidence="2" type="ORF">BWR18_07255</name>
</gene>
<evidence type="ECO:0000256" key="1">
    <source>
        <dbReference type="SAM" id="SignalP"/>
    </source>
</evidence>
<feature type="chain" id="PRO_5010220881" evidence="1">
    <location>
        <begin position="20"/>
        <end position="256"/>
    </location>
</feature>
<feature type="signal peptide" evidence="1">
    <location>
        <begin position="1"/>
        <end position="19"/>
    </location>
</feature>